<comment type="domain">
    <text evidence="7">Contains large globular domains required for ATP hydrolysis at each terminus and a third globular domain forming a flexible hinge near the middle of the molecule. These domains are separated by coiled-coil structures.</text>
</comment>
<feature type="domain" description="SMC hinge" evidence="9">
    <location>
        <begin position="518"/>
        <end position="637"/>
    </location>
</feature>
<comment type="function">
    <text evidence="7">Required for chromosome condensation and partitioning.</text>
</comment>
<dbReference type="OrthoDB" id="9808768at2"/>
<keyword evidence="2 7" id="KW-0963">Cytoplasm</keyword>
<dbReference type="Pfam" id="PF06470">
    <property type="entry name" value="SMC_hinge"/>
    <property type="match status" value="1"/>
</dbReference>
<dbReference type="SUPFAM" id="SSF52540">
    <property type="entry name" value="P-loop containing nucleoside triphosphate hydrolases"/>
    <property type="match status" value="1"/>
</dbReference>
<evidence type="ECO:0000256" key="2">
    <source>
        <dbReference type="ARBA" id="ARBA00022490"/>
    </source>
</evidence>
<keyword evidence="5 7" id="KW-0175">Coiled coil</keyword>
<dbReference type="SUPFAM" id="SSF75553">
    <property type="entry name" value="Smc hinge domain"/>
    <property type="match status" value="1"/>
</dbReference>
<name>A0A5P0ZLH8_9LACO</name>
<dbReference type="GO" id="GO:0003677">
    <property type="term" value="F:DNA binding"/>
    <property type="evidence" value="ECO:0007669"/>
    <property type="project" value="UniProtKB-UniRule"/>
</dbReference>
<dbReference type="SMART" id="SM00968">
    <property type="entry name" value="SMC_hinge"/>
    <property type="match status" value="1"/>
</dbReference>
<evidence type="ECO:0000313" key="12">
    <source>
        <dbReference type="Proteomes" id="UP000371423"/>
    </source>
</evidence>
<dbReference type="CDD" id="cd03278">
    <property type="entry name" value="ABC_SMC_barmotin"/>
    <property type="match status" value="2"/>
</dbReference>
<organism evidence="10 13">
    <name type="scientific">Companilactobacillus halodurans</name>
    <dbReference type="NCBI Taxonomy" id="2584183"/>
    <lineage>
        <taxon>Bacteria</taxon>
        <taxon>Bacillati</taxon>
        <taxon>Bacillota</taxon>
        <taxon>Bacilli</taxon>
        <taxon>Lactobacillales</taxon>
        <taxon>Lactobacillaceae</taxon>
        <taxon>Companilactobacillus</taxon>
    </lineage>
</organism>
<dbReference type="Gene3D" id="3.30.70.1620">
    <property type="match status" value="1"/>
</dbReference>
<evidence type="ECO:0000256" key="4">
    <source>
        <dbReference type="ARBA" id="ARBA00022840"/>
    </source>
</evidence>
<reference evidence="12 13" key="1">
    <citation type="journal article" date="2019" name="Syst. Appl. Microbiol.">
        <title>Polyphasic characterization of two novel Lactobacillus spp. isolated from blown salami packages: Description of Lactobacillus halodurans sp. nov. and Lactobacillus salsicarnum sp. nov.</title>
        <authorList>
            <person name="Schuster J.A."/>
            <person name="Klingl A."/>
            <person name="Vogel R.F."/>
            <person name="Ehrmann M.A."/>
        </authorList>
    </citation>
    <scope>NUCLEOTIDE SEQUENCE [LARGE SCALE GENOMIC DNA]</scope>
    <source>
        <strain evidence="11 12">TMW 1.1920</strain>
        <strain evidence="10 13">TMW 1.2172</strain>
    </source>
</reference>
<keyword evidence="6 7" id="KW-0238">DNA-binding</keyword>
<keyword evidence="12" id="KW-1185">Reference proteome</keyword>
<comment type="similarity">
    <text evidence="7">Belongs to the SMC family.</text>
</comment>
<dbReference type="InterPro" id="IPR011890">
    <property type="entry name" value="SMC_prok"/>
</dbReference>
<comment type="caution">
    <text evidence="10">The sequence shown here is derived from an EMBL/GenBank/DDBJ whole genome shotgun (WGS) entry which is preliminary data.</text>
</comment>
<comment type="subunit">
    <text evidence="7">Homodimer.</text>
</comment>
<dbReference type="Pfam" id="PF02463">
    <property type="entry name" value="SMC_N"/>
    <property type="match status" value="1"/>
</dbReference>
<dbReference type="InterPro" id="IPR036277">
    <property type="entry name" value="SMC_hinge_sf"/>
</dbReference>
<sequence>MPLKSLTINGFKSFADKTKIDFTSGITGIVGPNGSGKSNITEAIRWVMGEQSAKSLRGDKMVDVIFAGSATRPQMNRAEVILEFDNRNKELKSEQENLNICRRLFRNGDTEFLINNKQCRLRDITELFMDSGMGKQSFSIISQGRVEEIFNSKPVERRSIIEESAGVSLFKQKKQQAENKMTETTDNLHRVSDIVSELSKQVEPLKKQASIARDYKDQKQKYDSIYQKILTIEIKNLSAQKRQVEKDLREVKMSLQNISSEVTKSNKQVEENNIAIHELTDKIDAEQSKLIESTRKLEVFNGQIAVADQRTDFNSTNKQTLSNQLETLQQQKEANQKKLIASNQKMTSYKEQIADFEKQLREIQQLKKKTPEDIQKNIEDLRNSYVNLLQDQVSNNNEQKFSNRQLTRVKANLDEQNSRLAGIQNDLASSETDKQGTSQKIQALINDNQSLIKHDRELTNSIETITETGKKENQNYLKILENLQEIKARKKVLENMEQEHAGFFEGAKHVLNNKDKIAGIVGAVAELIRVPKEYQLAIETVVSNQLQSIVTENETAAKKAIAFLRQSRGGRATFLPINIIQPRNIYTNDLNKAKAVAGFVGVASELVSYDDKVSNIVRNILGNLLVAKNIDQATKISAAVSRKYRVVTLDGNVVNAGGSLTGGQQRRVNSSILTRKDELASLTKELSKQELLMDQKQKAVQDLRNELVKVNAEKKTVDEKLANFNQQKNQLEQADSTYQNEVKHYNEQIEVIKYNLSQNQTEQTELEKNLKQQNETAEKIKAEIEQTQKEINQKQKLLTDFDAELSSVNEKQQDKQTKLAVLKNNFANETTQNNDLTDLSNKTQKQIADIKSRLETLDSEKSQLDLSNAEVKTQITKLQKEIATSKESLASLKDKRAKEQAKSSDLNNNAQRSFDLQKAASDQQESLAIKNTKFSNQIDSRLDTLSQDYQITYEASLQQLKQADYDADELQKEARLLKMGIDELGTVNLSSIEEYDKVKDRYEFLTQQQNDLLQARAQLLETMTEMDKEVTTRFKKTFDQVSDAFEDIFPQMFAGGRAKLVLTEPNNLLESGIEIIAQPPGKKFQRMSLLSGGEKALTAITLLFAIIKVKPVPFCILDEVEASLDDANVYRFANYLNQYDNNTEFIVITHRKGTMMNVNRLYGVTMEESGVSRMLSVKVKE</sequence>
<dbReference type="GO" id="GO:0007062">
    <property type="term" value="P:sister chromatid cohesion"/>
    <property type="evidence" value="ECO:0007669"/>
    <property type="project" value="InterPro"/>
</dbReference>
<accession>A0A5P0ZLH8</accession>
<feature type="coiled-coil region" evidence="7">
    <location>
        <begin position="406"/>
        <end position="433"/>
    </location>
</feature>
<dbReference type="NCBIfam" id="TIGR02168">
    <property type="entry name" value="SMC_prok_B"/>
    <property type="match status" value="1"/>
</dbReference>
<protein>
    <recommendedName>
        <fullName evidence="7">Chromosome partition protein Smc</fullName>
    </recommendedName>
</protein>
<feature type="binding site" evidence="7">
    <location>
        <begin position="32"/>
        <end position="39"/>
    </location>
    <ligand>
        <name>ATP</name>
        <dbReference type="ChEBI" id="CHEBI:30616"/>
    </ligand>
</feature>
<evidence type="ECO:0000313" key="11">
    <source>
        <dbReference type="EMBL" id="MQS96858.1"/>
    </source>
</evidence>
<dbReference type="GO" id="GO:0006260">
    <property type="term" value="P:DNA replication"/>
    <property type="evidence" value="ECO:0007669"/>
    <property type="project" value="UniProtKB-UniRule"/>
</dbReference>
<dbReference type="EMBL" id="VDFP01000002">
    <property type="protein sequence ID" value="MQS75073.1"/>
    <property type="molecule type" value="Genomic_DNA"/>
</dbReference>
<evidence type="ECO:0000256" key="3">
    <source>
        <dbReference type="ARBA" id="ARBA00022741"/>
    </source>
</evidence>
<dbReference type="FunFam" id="3.40.50.300:FF:000984">
    <property type="entry name" value="Chromosome partition protein Smc"/>
    <property type="match status" value="1"/>
</dbReference>
<keyword evidence="4 7" id="KW-0067">ATP-binding</keyword>
<evidence type="ECO:0000313" key="13">
    <source>
        <dbReference type="Proteomes" id="UP000414364"/>
    </source>
</evidence>
<evidence type="ECO:0000256" key="7">
    <source>
        <dbReference type="HAMAP-Rule" id="MF_01894"/>
    </source>
</evidence>
<dbReference type="GO" id="GO:0005737">
    <property type="term" value="C:cytoplasm"/>
    <property type="evidence" value="ECO:0007669"/>
    <property type="project" value="UniProtKB-SubCell"/>
</dbReference>
<evidence type="ECO:0000256" key="6">
    <source>
        <dbReference type="ARBA" id="ARBA00023125"/>
    </source>
</evidence>
<evidence type="ECO:0000256" key="1">
    <source>
        <dbReference type="ARBA" id="ARBA00004496"/>
    </source>
</evidence>
<dbReference type="GO" id="GO:0005694">
    <property type="term" value="C:chromosome"/>
    <property type="evidence" value="ECO:0007669"/>
    <property type="project" value="InterPro"/>
</dbReference>
<dbReference type="Gene3D" id="1.20.1060.20">
    <property type="match status" value="1"/>
</dbReference>
<dbReference type="InterPro" id="IPR027417">
    <property type="entry name" value="P-loop_NTPase"/>
</dbReference>
<dbReference type="EMBL" id="VDFO01000008">
    <property type="protein sequence ID" value="MQS96858.1"/>
    <property type="molecule type" value="Genomic_DNA"/>
</dbReference>
<dbReference type="HAMAP" id="MF_01894">
    <property type="entry name" value="Smc_prok"/>
    <property type="match status" value="1"/>
</dbReference>
<dbReference type="PIRSF" id="PIRSF005719">
    <property type="entry name" value="SMC"/>
    <property type="match status" value="1"/>
</dbReference>
<keyword evidence="3 7" id="KW-0547">Nucleotide-binding</keyword>
<dbReference type="Proteomes" id="UP000371423">
    <property type="component" value="Unassembled WGS sequence"/>
</dbReference>
<dbReference type="GO" id="GO:0016887">
    <property type="term" value="F:ATP hydrolysis activity"/>
    <property type="evidence" value="ECO:0007669"/>
    <property type="project" value="InterPro"/>
</dbReference>
<feature type="compositionally biased region" description="Basic and acidic residues" evidence="8">
    <location>
        <begin position="892"/>
        <end position="902"/>
    </location>
</feature>
<gene>
    <name evidence="7 10" type="primary">smc</name>
    <name evidence="11" type="ORF">FHL05_03000</name>
    <name evidence="10" type="ORF">FHL06_01505</name>
</gene>
<feature type="coiled-coil region" evidence="7">
    <location>
        <begin position="679"/>
        <end position="804"/>
    </location>
</feature>
<dbReference type="FunFam" id="3.40.50.300:FF:000901">
    <property type="entry name" value="Chromosome partition protein Smc"/>
    <property type="match status" value="1"/>
</dbReference>
<dbReference type="InterPro" id="IPR003395">
    <property type="entry name" value="RecF/RecN/SMC_N"/>
</dbReference>
<proteinExistence type="inferred from homology"/>
<dbReference type="Gene3D" id="3.40.50.300">
    <property type="entry name" value="P-loop containing nucleotide triphosphate hydrolases"/>
    <property type="match status" value="2"/>
</dbReference>
<evidence type="ECO:0000313" key="10">
    <source>
        <dbReference type="EMBL" id="MQS75073.1"/>
    </source>
</evidence>
<feature type="region of interest" description="Disordered" evidence="8">
    <location>
        <begin position="889"/>
        <end position="911"/>
    </location>
</feature>
<feature type="coiled-coil region" evidence="7">
    <location>
        <begin position="227"/>
        <end position="369"/>
    </location>
</feature>
<evidence type="ECO:0000259" key="9">
    <source>
        <dbReference type="SMART" id="SM00968"/>
    </source>
</evidence>
<feature type="coiled-coil region" evidence="7">
    <location>
        <begin position="953"/>
        <end position="1015"/>
    </location>
</feature>
<dbReference type="GO" id="GO:0030261">
    <property type="term" value="P:chromosome condensation"/>
    <property type="evidence" value="ECO:0007669"/>
    <property type="project" value="InterPro"/>
</dbReference>
<dbReference type="PANTHER" id="PTHR43977">
    <property type="entry name" value="STRUCTURAL MAINTENANCE OF CHROMOSOMES PROTEIN 3"/>
    <property type="match status" value="1"/>
</dbReference>
<dbReference type="AlphaFoldDB" id="A0A5P0ZLH8"/>
<dbReference type="InterPro" id="IPR024704">
    <property type="entry name" value="SMC"/>
</dbReference>
<dbReference type="Proteomes" id="UP000414364">
    <property type="component" value="Unassembled WGS sequence"/>
</dbReference>
<evidence type="ECO:0000256" key="5">
    <source>
        <dbReference type="ARBA" id="ARBA00023054"/>
    </source>
</evidence>
<dbReference type="GO" id="GO:0005524">
    <property type="term" value="F:ATP binding"/>
    <property type="evidence" value="ECO:0007669"/>
    <property type="project" value="UniProtKB-UniRule"/>
</dbReference>
<dbReference type="GO" id="GO:0007059">
    <property type="term" value="P:chromosome segregation"/>
    <property type="evidence" value="ECO:0007669"/>
    <property type="project" value="UniProtKB-UniRule"/>
</dbReference>
<evidence type="ECO:0000256" key="8">
    <source>
        <dbReference type="SAM" id="MobiDB-lite"/>
    </source>
</evidence>
<dbReference type="InterPro" id="IPR010935">
    <property type="entry name" value="SMC_hinge"/>
</dbReference>
<dbReference type="RefSeq" id="WP_153384486.1">
    <property type="nucleotide sequence ID" value="NZ_VDFO01000008.1"/>
</dbReference>
<comment type="subcellular location">
    <subcellularLocation>
        <location evidence="1 7">Cytoplasm</location>
    </subcellularLocation>
</comment>